<feature type="compositionally biased region" description="Pro residues" evidence="1">
    <location>
        <begin position="31"/>
        <end position="40"/>
    </location>
</feature>
<evidence type="ECO:0000313" key="2">
    <source>
        <dbReference type="EMBL" id="RPA84169.1"/>
    </source>
</evidence>
<accession>A0A3N4IEF5</accession>
<evidence type="ECO:0000256" key="1">
    <source>
        <dbReference type="SAM" id="MobiDB-lite"/>
    </source>
</evidence>
<keyword evidence="3" id="KW-1185">Reference proteome</keyword>
<dbReference type="AlphaFoldDB" id="A0A3N4IEF5"/>
<name>A0A3N4IEF5_ASCIM</name>
<feature type="region of interest" description="Disordered" evidence="1">
    <location>
        <begin position="1"/>
        <end position="44"/>
    </location>
</feature>
<dbReference type="PANTHER" id="PTHR28052:SF1">
    <property type="entry name" value="UPF0545 PROTEIN C22ORF39"/>
    <property type="match status" value="1"/>
</dbReference>
<sequence>MVWPFTSSPSAPPTEPKKDIPTDSAHLPDAVPAPPAPPKVETPEEEIYRVFMEALAEESDAAKVNQPGRKSSALPSDRDPNAQHGAIMDELRKDSQFPTEMNCLTAFDNMYYCYSLGGQFLNVYRYGALKDCSEISADWRFCMRTKAMSSNEKKRAIVQRYREKAAKIKNGPSSEDIWEGRTEPLVGAFGRKD</sequence>
<feature type="region of interest" description="Disordered" evidence="1">
    <location>
        <begin position="59"/>
        <end position="83"/>
    </location>
</feature>
<evidence type="ECO:0008006" key="4">
    <source>
        <dbReference type="Google" id="ProtNLM"/>
    </source>
</evidence>
<dbReference type="InterPro" id="IPR021475">
    <property type="entry name" value="Pants/Emi1-like"/>
</dbReference>
<dbReference type="EMBL" id="ML119660">
    <property type="protein sequence ID" value="RPA84169.1"/>
    <property type="molecule type" value="Genomic_DNA"/>
</dbReference>
<dbReference type="PANTHER" id="PTHR28052">
    <property type="entry name" value="UPF0545 PROTEIN C22ORF39"/>
    <property type="match status" value="1"/>
</dbReference>
<dbReference type="OrthoDB" id="2017405at2759"/>
<dbReference type="Proteomes" id="UP000275078">
    <property type="component" value="Unassembled WGS sequence"/>
</dbReference>
<dbReference type="STRING" id="1160509.A0A3N4IEF5"/>
<reference evidence="2 3" key="1">
    <citation type="journal article" date="2018" name="Nat. Ecol. Evol.">
        <title>Pezizomycetes genomes reveal the molecular basis of ectomycorrhizal truffle lifestyle.</title>
        <authorList>
            <person name="Murat C."/>
            <person name="Payen T."/>
            <person name="Noel B."/>
            <person name="Kuo A."/>
            <person name="Morin E."/>
            <person name="Chen J."/>
            <person name="Kohler A."/>
            <person name="Krizsan K."/>
            <person name="Balestrini R."/>
            <person name="Da Silva C."/>
            <person name="Montanini B."/>
            <person name="Hainaut M."/>
            <person name="Levati E."/>
            <person name="Barry K.W."/>
            <person name="Belfiori B."/>
            <person name="Cichocki N."/>
            <person name="Clum A."/>
            <person name="Dockter R.B."/>
            <person name="Fauchery L."/>
            <person name="Guy J."/>
            <person name="Iotti M."/>
            <person name="Le Tacon F."/>
            <person name="Lindquist E.A."/>
            <person name="Lipzen A."/>
            <person name="Malagnac F."/>
            <person name="Mello A."/>
            <person name="Molinier V."/>
            <person name="Miyauchi S."/>
            <person name="Poulain J."/>
            <person name="Riccioni C."/>
            <person name="Rubini A."/>
            <person name="Sitrit Y."/>
            <person name="Splivallo R."/>
            <person name="Traeger S."/>
            <person name="Wang M."/>
            <person name="Zifcakova L."/>
            <person name="Wipf D."/>
            <person name="Zambonelli A."/>
            <person name="Paolocci F."/>
            <person name="Nowrousian M."/>
            <person name="Ottonello S."/>
            <person name="Baldrian P."/>
            <person name="Spatafora J.W."/>
            <person name="Henrissat B."/>
            <person name="Nagy L.G."/>
            <person name="Aury J.M."/>
            <person name="Wincker P."/>
            <person name="Grigoriev I.V."/>
            <person name="Bonfante P."/>
            <person name="Martin F.M."/>
        </authorList>
    </citation>
    <scope>NUCLEOTIDE SEQUENCE [LARGE SCALE GENOMIC DNA]</scope>
    <source>
        <strain evidence="2 3">RN42</strain>
    </source>
</reference>
<proteinExistence type="predicted"/>
<dbReference type="Pfam" id="PF11326">
    <property type="entry name" value="PANTS-like"/>
    <property type="match status" value="1"/>
</dbReference>
<evidence type="ECO:0000313" key="3">
    <source>
        <dbReference type="Proteomes" id="UP000275078"/>
    </source>
</evidence>
<protein>
    <recommendedName>
        <fullName evidence="4">Early meiotic induction protein 1</fullName>
    </recommendedName>
</protein>
<gene>
    <name evidence="2" type="ORF">BJ508DRAFT_412886</name>
</gene>
<organism evidence="2 3">
    <name type="scientific">Ascobolus immersus RN42</name>
    <dbReference type="NCBI Taxonomy" id="1160509"/>
    <lineage>
        <taxon>Eukaryota</taxon>
        <taxon>Fungi</taxon>
        <taxon>Dikarya</taxon>
        <taxon>Ascomycota</taxon>
        <taxon>Pezizomycotina</taxon>
        <taxon>Pezizomycetes</taxon>
        <taxon>Pezizales</taxon>
        <taxon>Ascobolaceae</taxon>
        <taxon>Ascobolus</taxon>
    </lineage>
</organism>